<protein>
    <submittedName>
        <fullName evidence="2">Uncharacterized protein</fullName>
    </submittedName>
</protein>
<reference evidence="3" key="1">
    <citation type="submission" date="2017-09" db="EMBL/GenBank/DDBJ databases">
        <title>Depth-based differentiation of microbial function through sediment-hosted aquifers and enrichment of novel symbionts in the deep terrestrial subsurface.</title>
        <authorList>
            <person name="Probst A.J."/>
            <person name="Ladd B."/>
            <person name="Jarett J.K."/>
            <person name="Geller-Mcgrath D.E."/>
            <person name="Sieber C.M.K."/>
            <person name="Emerson J.B."/>
            <person name="Anantharaman K."/>
            <person name="Thomas B.C."/>
            <person name="Malmstrom R."/>
            <person name="Stieglmeier M."/>
            <person name="Klingl A."/>
            <person name="Woyke T."/>
            <person name="Ryan C.M."/>
            <person name="Banfield J.F."/>
        </authorList>
    </citation>
    <scope>NUCLEOTIDE SEQUENCE [LARGE SCALE GENOMIC DNA]</scope>
</reference>
<feature type="transmembrane region" description="Helical" evidence="1">
    <location>
        <begin position="31"/>
        <end position="52"/>
    </location>
</feature>
<dbReference type="Proteomes" id="UP000229559">
    <property type="component" value="Unassembled WGS sequence"/>
</dbReference>
<dbReference type="EMBL" id="PEXA01000058">
    <property type="protein sequence ID" value="PIU33062.1"/>
    <property type="molecule type" value="Genomic_DNA"/>
</dbReference>
<dbReference type="Pfam" id="PF05137">
    <property type="entry name" value="PilN"/>
    <property type="match status" value="1"/>
</dbReference>
<accession>A0A2M6YPL6</accession>
<evidence type="ECO:0000313" key="3">
    <source>
        <dbReference type="Proteomes" id="UP000229559"/>
    </source>
</evidence>
<gene>
    <name evidence="2" type="ORF">COT04_02095</name>
</gene>
<name>A0A2M6YPL6_9BACT</name>
<keyword evidence="1" id="KW-0812">Transmembrane</keyword>
<dbReference type="AlphaFoldDB" id="A0A2M6YPL6"/>
<comment type="caution">
    <text evidence="2">The sequence shown here is derived from an EMBL/GenBank/DDBJ whole genome shotgun (WGS) entry which is preliminary data.</text>
</comment>
<dbReference type="PANTHER" id="PTHR40278:SF1">
    <property type="entry name" value="DNA UTILIZATION PROTEIN HOFN"/>
    <property type="match status" value="1"/>
</dbReference>
<evidence type="ECO:0000256" key="1">
    <source>
        <dbReference type="SAM" id="Phobius"/>
    </source>
</evidence>
<sequence>MPALKKASKTTIEFIPQEEWERTSFGKFLKWLLNIGRWIVIITELIVIMAFLSRFKLDRDLTNLNEVVKQKQAMVSASSDFEKEFRFLQKRLSTIEGLKKNQLEADKILELFSQVTPAGIQLTNFNLTGEKISLTAVANSETTFAVFLKNLKQEPKLTNLTLSKVMVSEEQFGQTVFNLSADLKEQ</sequence>
<keyword evidence="1" id="KW-1133">Transmembrane helix</keyword>
<dbReference type="InterPro" id="IPR052534">
    <property type="entry name" value="Extracell_DNA_Util/SecSys_Comp"/>
</dbReference>
<proteinExistence type="predicted"/>
<dbReference type="PANTHER" id="PTHR40278">
    <property type="entry name" value="DNA UTILIZATION PROTEIN HOFN"/>
    <property type="match status" value="1"/>
</dbReference>
<dbReference type="InterPro" id="IPR007813">
    <property type="entry name" value="PilN"/>
</dbReference>
<keyword evidence="1" id="KW-0472">Membrane</keyword>
<organism evidence="2 3">
    <name type="scientific">Candidatus Shapirobacteria bacterium CG07_land_8_20_14_0_80_39_12</name>
    <dbReference type="NCBI Taxonomy" id="1974480"/>
    <lineage>
        <taxon>Bacteria</taxon>
        <taxon>Candidatus Shapironibacteriota</taxon>
    </lineage>
</organism>
<evidence type="ECO:0000313" key="2">
    <source>
        <dbReference type="EMBL" id="PIU33062.1"/>
    </source>
</evidence>